<feature type="transmembrane region" description="Helical" evidence="1">
    <location>
        <begin position="33"/>
        <end position="55"/>
    </location>
</feature>
<keyword evidence="1" id="KW-0812">Transmembrane</keyword>
<evidence type="ECO:0000313" key="4">
    <source>
        <dbReference type="Proteomes" id="UP000683246"/>
    </source>
</evidence>
<keyword evidence="3" id="KW-0645">Protease</keyword>
<keyword evidence="1" id="KW-1133">Transmembrane helix</keyword>
<protein>
    <submittedName>
        <fullName evidence="3">CPBP family intramembrane metalloprotease</fullName>
    </submittedName>
</protein>
<evidence type="ECO:0000259" key="2">
    <source>
        <dbReference type="Pfam" id="PF02517"/>
    </source>
</evidence>
<name>A0A8J8MKJ4_9FIRM</name>
<dbReference type="GO" id="GO:0004175">
    <property type="term" value="F:endopeptidase activity"/>
    <property type="evidence" value="ECO:0007669"/>
    <property type="project" value="UniProtKB-ARBA"/>
</dbReference>
<keyword evidence="3" id="KW-0482">Metalloprotease</keyword>
<evidence type="ECO:0000313" key="3">
    <source>
        <dbReference type="EMBL" id="QUI23137.1"/>
    </source>
</evidence>
<dbReference type="PANTHER" id="PTHR36435">
    <property type="entry name" value="SLR1288 PROTEIN"/>
    <property type="match status" value="1"/>
</dbReference>
<dbReference type="EMBL" id="CP058649">
    <property type="protein sequence ID" value="QUI23137.1"/>
    <property type="molecule type" value="Genomic_DNA"/>
</dbReference>
<dbReference type="GO" id="GO:0080120">
    <property type="term" value="P:CAAX-box protein maturation"/>
    <property type="evidence" value="ECO:0007669"/>
    <property type="project" value="UniProtKB-ARBA"/>
</dbReference>
<keyword evidence="3" id="KW-0378">Hydrolase</keyword>
<dbReference type="InterPro" id="IPR052710">
    <property type="entry name" value="CAAX_protease"/>
</dbReference>
<keyword evidence="4" id="KW-1185">Reference proteome</keyword>
<organism evidence="3 4">
    <name type="scientific">Vallitalea pronyensis</name>
    <dbReference type="NCBI Taxonomy" id="1348613"/>
    <lineage>
        <taxon>Bacteria</taxon>
        <taxon>Bacillati</taxon>
        <taxon>Bacillota</taxon>
        <taxon>Clostridia</taxon>
        <taxon>Lachnospirales</taxon>
        <taxon>Vallitaleaceae</taxon>
        <taxon>Vallitalea</taxon>
    </lineage>
</organism>
<dbReference type="GO" id="GO:0008237">
    <property type="term" value="F:metallopeptidase activity"/>
    <property type="evidence" value="ECO:0007669"/>
    <property type="project" value="UniProtKB-KW"/>
</dbReference>
<dbReference type="RefSeq" id="WP_212698638.1">
    <property type="nucleotide sequence ID" value="NZ_CP058649.1"/>
</dbReference>
<feature type="transmembrane region" description="Helical" evidence="1">
    <location>
        <begin position="136"/>
        <end position="161"/>
    </location>
</feature>
<dbReference type="KEGG" id="vpy:HZI73_12940"/>
<evidence type="ECO:0000256" key="1">
    <source>
        <dbReference type="SAM" id="Phobius"/>
    </source>
</evidence>
<gene>
    <name evidence="3" type="ORF">HZI73_12940</name>
</gene>
<sequence length="262" mass="29603">MYLFILLPVILYILIRKKSFKKVLRLHKVSPQQIFITMLLILAIQPMTALAARIMEHLLGHGFFPPMGDMSANGSGNLFMSLFIIAVTPAICEEVFMRGVVLDGYRHIPLWKTAIMNGVLFGLFHNNFMQLSYTSIVGIILTYVVVFTNSIYPAILMHFVMNALSVLMEKYPTSLYANFTIWYETNMVLLILLAIVSICATILLLIWLKRLSNNSAIESMDASDNSIEASDALNHTITFVEWPLMLATAISVIYSLMMVYAM</sequence>
<feature type="domain" description="CAAX prenyl protease 2/Lysostaphin resistance protein A-like" evidence="2">
    <location>
        <begin position="78"/>
        <end position="164"/>
    </location>
</feature>
<feature type="transmembrane region" description="Helical" evidence="1">
    <location>
        <begin position="181"/>
        <end position="208"/>
    </location>
</feature>
<reference evidence="3" key="1">
    <citation type="submission" date="2020-07" db="EMBL/GenBank/DDBJ databases">
        <title>Vallitalea pronyensis genome.</title>
        <authorList>
            <person name="Postec A."/>
        </authorList>
    </citation>
    <scope>NUCLEOTIDE SEQUENCE</scope>
    <source>
        <strain evidence="3">FatNI3</strain>
    </source>
</reference>
<proteinExistence type="predicted"/>
<feature type="transmembrane region" description="Helical" evidence="1">
    <location>
        <begin position="242"/>
        <end position="261"/>
    </location>
</feature>
<feature type="transmembrane region" description="Helical" evidence="1">
    <location>
        <begin position="108"/>
        <end position="124"/>
    </location>
</feature>
<dbReference type="PANTHER" id="PTHR36435:SF1">
    <property type="entry name" value="CAAX AMINO TERMINAL PROTEASE FAMILY PROTEIN"/>
    <property type="match status" value="1"/>
</dbReference>
<dbReference type="InterPro" id="IPR003675">
    <property type="entry name" value="Rce1/LyrA-like_dom"/>
</dbReference>
<dbReference type="Proteomes" id="UP000683246">
    <property type="component" value="Chromosome"/>
</dbReference>
<keyword evidence="1" id="KW-0472">Membrane</keyword>
<dbReference type="AlphaFoldDB" id="A0A8J8MKJ4"/>
<dbReference type="Pfam" id="PF02517">
    <property type="entry name" value="Rce1-like"/>
    <property type="match status" value="1"/>
</dbReference>
<feature type="transmembrane region" description="Helical" evidence="1">
    <location>
        <begin position="76"/>
        <end position="96"/>
    </location>
</feature>
<accession>A0A8J8MKJ4</accession>